<reference evidence="6 7" key="1">
    <citation type="submission" date="2018-10" db="EMBL/GenBank/DDBJ databases">
        <title>Genomic Encyclopedia of Archaeal and Bacterial Type Strains, Phase II (KMG-II): from individual species to whole genera.</title>
        <authorList>
            <person name="Goeker M."/>
        </authorList>
    </citation>
    <scope>NUCLEOTIDE SEQUENCE [LARGE SCALE GENOMIC DNA]</scope>
    <source>
        <strain evidence="6 7">DSM 16510</strain>
    </source>
</reference>
<dbReference type="InterPro" id="IPR012997">
    <property type="entry name" value="RplA"/>
</dbReference>
<evidence type="ECO:0000256" key="2">
    <source>
        <dbReference type="ARBA" id="ARBA00023316"/>
    </source>
</evidence>
<keyword evidence="7" id="KW-1185">Reference proteome</keyword>
<feature type="signal peptide" evidence="3">
    <location>
        <begin position="1"/>
        <end position="16"/>
    </location>
</feature>
<dbReference type="InterPro" id="IPR034718">
    <property type="entry name" value="RlpA"/>
</dbReference>
<organism evidence="6 7">
    <name type="scientific">Hydrogenivirga caldilitoris</name>
    <dbReference type="NCBI Taxonomy" id="246264"/>
    <lineage>
        <taxon>Bacteria</taxon>
        <taxon>Pseudomonadati</taxon>
        <taxon>Aquificota</taxon>
        <taxon>Aquificia</taxon>
        <taxon>Aquificales</taxon>
        <taxon>Aquificaceae</taxon>
        <taxon>Hydrogenivirga</taxon>
    </lineage>
</organism>
<dbReference type="NCBIfam" id="TIGR00413">
    <property type="entry name" value="rlpA"/>
    <property type="match status" value="1"/>
</dbReference>
<dbReference type="InterPro" id="IPR009009">
    <property type="entry name" value="RlpA-like_DPBB"/>
</dbReference>
<feature type="domain" description="RlpA-like protein double-psi beta-barrel" evidence="5">
    <location>
        <begin position="67"/>
        <end position="156"/>
    </location>
</feature>
<evidence type="ECO:0000313" key="7">
    <source>
        <dbReference type="Proteomes" id="UP000267841"/>
    </source>
</evidence>
<evidence type="ECO:0000259" key="5">
    <source>
        <dbReference type="Pfam" id="PF03330"/>
    </source>
</evidence>
<dbReference type="PANTHER" id="PTHR34183:SF1">
    <property type="entry name" value="ENDOLYTIC PEPTIDOGLYCAN TRANSGLYCOSYLASE RLPA"/>
    <property type="match status" value="1"/>
</dbReference>
<name>A0A497XRX6_9AQUI</name>
<keyword evidence="1 3" id="KW-0456">Lyase</keyword>
<keyword evidence="6" id="KW-0449">Lipoprotein</keyword>
<dbReference type="Proteomes" id="UP000267841">
    <property type="component" value="Unassembled WGS sequence"/>
</dbReference>
<accession>A0A497XRX6</accession>
<feature type="chain" id="PRO_5019874274" description="Probable endolytic peptidoglycan transglycosylase RlpA" evidence="3">
    <location>
        <begin position="17"/>
        <end position="182"/>
    </location>
</feature>
<sequence length="182" mass="20431" precursor="true">MRFTALLLFILCSAMASEGLSDLSLKKSKRSTLVEVKEFRETVSELLREEYREIAPGIKVKKECKVEKGIASWYGGRFHGRKTANGEIYDLFKFTAASRTLPLGTYVLVRNEENGKVVTVRVNDRGPYVDGRIIDLSQAAAYKLGMMLDGVAMVQVIPLRCLSSESLTKYYDSIILDIANTY</sequence>
<keyword evidence="3" id="KW-0732">Signal</keyword>
<evidence type="ECO:0000256" key="3">
    <source>
        <dbReference type="HAMAP-Rule" id="MF_02071"/>
    </source>
</evidence>
<evidence type="ECO:0000256" key="4">
    <source>
        <dbReference type="RuleBase" id="RU003495"/>
    </source>
</evidence>
<dbReference type="GO" id="GO:0071555">
    <property type="term" value="P:cell wall organization"/>
    <property type="evidence" value="ECO:0007669"/>
    <property type="project" value="UniProtKB-KW"/>
</dbReference>
<dbReference type="InterPro" id="IPR036908">
    <property type="entry name" value="RlpA-like_sf"/>
</dbReference>
<protein>
    <recommendedName>
        <fullName evidence="3">Probable endolytic peptidoglycan transglycosylase RlpA</fullName>
        <ecNumber evidence="3">4.2.2.-</ecNumber>
    </recommendedName>
</protein>
<comment type="similarity">
    <text evidence="3 4">Belongs to the RlpA family.</text>
</comment>
<comment type="function">
    <text evidence="3">Lytic transglycosylase with a strong preference for naked glycan strands that lack stem peptides.</text>
</comment>
<dbReference type="RefSeq" id="WP_274542104.1">
    <property type="nucleotide sequence ID" value="NZ_RCCJ01000001.1"/>
</dbReference>
<dbReference type="GO" id="GO:0000270">
    <property type="term" value="P:peptidoglycan metabolic process"/>
    <property type="evidence" value="ECO:0007669"/>
    <property type="project" value="UniProtKB-UniRule"/>
</dbReference>
<dbReference type="Gene3D" id="2.40.40.10">
    <property type="entry name" value="RlpA-like domain"/>
    <property type="match status" value="1"/>
</dbReference>
<dbReference type="CDD" id="cd22268">
    <property type="entry name" value="DPBB_RlpA-like"/>
    <property type="match status" value="1"/>
</dbReference>
<dbReference type="PANTHER" id="PTHR34183">
    <property type="entry name" value="ENDOLYTIC PEPTIDOGLYCAN TRANSGLYCOSYLASE RLPA"/>
    <property type="match status" value="1"/>
</dbReference>
<dbReference type="EMBL" id="RCCJ01000001">
    <property type="protein sequence ID" value="RLJ70849.1"/>
    <property type="molecule type" value="Genomic_DNA"/>
</dbReference>
<dbReference type="Pfam" id="PF03330">
    <property type="entry name" value="DPBB_1"/>
    <property type="match status" value="1"/>
</dbReference>
<proteinExistence type="inferred from homology"/>
<dbReference type="HAMAP" id="MF_02071">
    <property type="entry name" value="RlpA"/>
    <property type="match status" value="1"/>
</dbReference>
<dbReference type="GO" id="GO:0008932">
    <property type="term" value="F:lytic endotransglycosylase activity"/>
    <property type="evidence" value="ECO:0007669"/>
    <property type="project" value="UniProtKB-UniRule"/>
</dbReference>
<dbReference type="EC" id="4.2.2.-" evidence="3"/>
<evidence type="ECO:0000313" key="6">
    <source>
        <dbReference type="EMBL" id="RLJ70849.1"/>
    </source>
</evidence>
<comment type="caution">
    <text evidence="6">The sequence shown here is derived from an EMBL/GenBank/DDBJ whole genome shotgun (WGS) entry which is preliminary data.</text>
</comment>
<keyword evidence="2 3" id="KW-0961">Cell wall biogenesis/degradation</keyword>
<dbReference type="SUPFAM" id="SSF50685">
    <property type="entry name" value="Barwin-like endoglucanases"/>
    <property type="match status" value="1"/>
</dbReference>
<gene>
    <name evidence="3" type="primary">rlpA</name>
    <name evidence="6" type="ORF">BCF55_1133</name>
</gene>
<dbReference type="AlphaFoldDB" id="A0A497XRX6"/>
<evidence type="ECO:0000256" key="1">
    <source>
        <dbReference type="ARBA" id="ARBA00023239"/>
    </source>
</evidence>